<sequence>MGNAYPVDIAASACNLAERTRIAAVLGAPRTAQGSGGLHPADIWKIDRLAGKLALKAARGTRADGPAPPTKERLADVLTSYRLHELNLGEADDRTRRLLAETHRSWLPTYRSALDRFSDPLGDTDADWRGADTYYGRLAIAAEPFLLELGRRLRAALERSAVPGGALIAPRVVADFQHHLLDRFELALAWAVEADAKVHCARTGTDPATASSDDYLRYLDHTFRDPGAYHDFYRRFPVLGRWLAQVTGLLADFGGDLVGHLSADSAAIADAFFDRGITAVRSVRLGNSDHHAGARSVAFIDVELDGGATGTVVYKPRCIRSEAGMQALLRRLDRDGVIGFVPRAVLPRDGYGYEAYIPPGRNRVAARADAEHVYRQLGGYLGIFYVLGGGDLHFENVIVADGNAFICDCETVLGVRPAGQPEKDGSLLDSVFGTGLLEWPNSASRSGDPAVMHISGSTGGTSYEIPVAVPRVTGDRLTFRSAVANETGVEVRPDAANRVFLGDTLMEPGDFTDAIADGFRRVYDWFRADPTSSAACVTDAFAGSSVRFINHGTQVYAQSLLSARHPKALADPLEVDLLTTAVGARPRAWDDGGVLIERELDSLWRMDIPIFTAAADGRGLTHDHRTAIPSYLALSPIDHITRRIGRLSDTNLARQHHYISASLSTGEIATPEFAAACLDQAAQVGERLCDMLRDHSAPAPWASFDLSNGRPVQTDVEADLYHGSAGIGLFLAYLDSLVPRPEFRSAAGRALAHATVSCDPGRIGAFQDVGGLIYLLTHLSRLWNDPALLEHAVRLARGLDHRIADDRHLDVLNGSAGLIPVLLGLAGATDGHGLDTARRCADHLLRTAHPDSDTLSWPQATGGPHLTGFTHGTSGFGWSLIILGVHLGRADYIDAGRRAFGYESRSFDDTERDWYDLRPSGGGVARGGRHYANAWCNGAAGIGLGRIAAWSALGRDDDTLMHDARLALAATMRNFPRLRNDTLCHGRAGNAELLLRFALLNDEPAFRMEANVQVQTQWRNLDQSRSGATGGDFFPGLLLGISGMGMHLLRLARPERVPSVLLLDPPPTATDQR</sequence>
<dbReference type="InterPro" id="IPR025410">
    <property type="entry name" value="Lant_dehyd"/>
</dbReference>
<reference evidence="3" key="1">
    <citation type="journal article" date="2019" name="Int. J. Syst. Evol. Microbiol.">
        <title>The Global Catalogue of Microorganisms (GCM) 10K type strain sequencing project: providing services to taxonomists for standard genome sequencing and annotation.</title>
        <authorList>
            <consortium name="The Broad Institute Genomics Platform"/>
            <consortium name="The Broad Institute Genome Sequencing Center for Infectious Disease"/>
            <person name="Wu L."/>
            <person name="Ma J."/>
        </authorList>
    </citation>
    <scope>NUCLEOTIDE SEQUENCE [LARGE SCALE GENOMIC DNA]</scope>
    <source>
        <strain evidence="3">TBRC 1826</strain>
    </source>
</reference>
<dbReference type="Gene3D" id="1.50.10.10">
    <property type="match status" value="1"/>
</dbReference>
<comment type="caution">
    <text evidence="2">The sequence shown here is derived from an EMBL/GenBank/DDBJ whole genome shotgun (WGS) entry which is preliminary data.</text>
</comment>
<dbReference type="PIRSF" id="PIRSF037228">
    <property type="entry name" value="Lant_mod_RumM"/>
    <property type="match status" value="1"/>
</dbReference>
<gene>
    <name evidence="2" type="ORF">ACFOVU_05595</name>
</gene>
<accession>A0ABV8FGY6</accession>
<dbReference type="CDD" id="cd04792">
    <property type="entry name" value="LanM-like"/>
    <property type="match status" value="1"/>
</dbReference>
<dbReference type="InterPro" id="IPR012341">
    <property type="entry name" value="6hp_glycosidase-like_sf"/>
</dbReference>
<dbReference type="InterPro" id="IPR017146">
    <property type="entry name" value="Lanti_2_LanM"/>
</dbReference>
<dbReference type="SUPFAM" id="SSF158745">
    <property type="entry name" value="LanC-like"/>
    <property type="match status" value="1"/>
</dbReference>
<protein>
    <submittedName>
        <fullName evidence="2">Type 2 lanthipeptide synthetase LanM family protein</fullName>
    </submittedName>
</protein>
<dbReference type="EMBL" id="JBHSBH010000004">
    <property type="protein sequence ID" value="MFC3995375.1"/>
    <property type="molecule type" value="Genomic_DNA"/>
</dbReference>
<name>A0ABV8FGY6_9ACTN</name>
<evidence type="ECO:0000313" key="3">
    <source>
        <dbReference type="Proteomes" id="UP001595847"/>
    </source>
</evidence>
<evidence type="ECO:0000313" key="2">
    <source>
        <dbReference type="EMBL" id="MFC3995375.1"/>
    </source>
</evidence>
<dbReference type="PRINTS" id="PR01955">
    <property type="entry name" value="LANCFRANKIA"/>
</dbReference>
<proteinExistence type="predicted"/>
<dbReference type="NCBIfam" id="TIGR03897">
    <property type="entry name" value="lanti_2_LanM"/>
    <property type="match status" value="1"/>
</dbReference>
<dbReference type="PRINTS" id="PR01950">
    <property type="entry name" value="LANCSUPER"/>
</dbReference>
<dbReference type="RefSeq" id="WP_378530432.1">
    <property type="nucleotide sequence ID" value="NZ_JBHSBH010000004.1"/>
</dbReference>
<dbReference type="Pfam" id="PF05147">
    <property type="entry name" value="LANC_like"/>
    <property type="match status" value="1"/>
</dbReference>
<dbReference type="Pfam" id="PF13575">
    <property type="entry name" value="DUF4135"/>
    <property type="match status" value="1"/>
</dbReference>
<evidence type="ECO:0000259" key="1">
    <source>
        <dbReference type="Pfam" id="PF13575"/>
    </source>
</evidence>
<organism evidence="2 3">
    <name type="scientific">Nocardiopsis sediminis</name>
    <dbReference type="NCBI Taxonomy" id="1778267"/>
    <lineage>
        <taxon>Bacteria</taxon>
        <taxon>Bacillati</taxon>
        <taxon>Actinomycetota</taxon>
        <taxon>Actinomycetes</taxon>
        <taxon>Streptosporangiales</taxon>
        <taxon>Nocardiopsidaceae</taxon>
        <taxon>Nocardiopsis</taxon>
    </lineage>
</organism>
<dbReference type="InterPro" id="IPR007822">
    <property type="entry name" value="LANC-like"/>
</dbReference>
<keyword evidence="3" id="KW-1185">Reference proteome</keyword>
<feature type="domain" description="Lantibiotic biosynthesis protein dehydration" evidence="1">
    <location>
        <begin position="236"/>
        <end position="613"/>
    </location>
</feature>
<dbReference type="Proteomes" id="UP001595847">
    <property type="component" value="Unassembled WGS sequence"/>
</dbReference>
<dbReference type="SMART" id="SM01260">
    <property type="entry name" value="LANC_like"/>
    <property type="match status" value="1"/>
</dbReference>